<dbReference type="EMBL" id="UYJE01009325">
    <property type="protein sequence ID" value="VDI72455.1"/>
    <property type="molecule type" value="Genomic_DNA"/>
</dbReference>
<dbReference type="OrthoDB" id="420380at2759"/>
<dbReference type="EC" id="1.14.11.2" evidence="4"/>
<dbReference type="PANTHER" id="PTHR10869">
    <property type="entry name" value="PROLYL 4-HYDROXYLASE ALPHA SUBUNIT"/>
    <property type="match status" value="1"/>
</dbReference>
<keyword evidence="2" id="KW-0847">Vitamin C</keyword>
<organism evidence="4 5">
    <name type="scientific">Mytilus galloprovincialis</name>
    <name type="common">Mediterranean mussel</name>
    <dbReference type="NCBI Taxonomy" id="29158"/>
    <lineage>
        <taxon>Eukaryota</taxon>
        <taxon>Metazoa</taxon>
        <taxon>Spiralia</taxon>
        <taxon>Lophotrochozoa</taxon>
        <taxon>Mollusca</taxon>
        <taxon>Bivalvia</taxon>
        <taxon>Autobranchia</taxon>
        <taxon>Pteriomorphia</taxon>
        <taxon>Mytilida</taxon>
        <taxon>Mytiloidea</taxon>
        <taxon>Mytilidae</taxon>
        <taxon>Mytilinae</taxon>
        <taxon>Mytilus</taxon>
    </lineage>
</organism>
<evidence type="ECO:0000256" key="1">
    <source>
        <dbReference type="ARBA" id="ARBA00022723"/>
    </source>
</evidence>
<evidence type="ECO:0000256" key="3">
    <source>
        <dbReference type="ARBA" id="ARBA00023004"/>
    </source>
</evidence>
<keyword evidence="4" id="KW-0560">Oxidoreductase</keyword>
<dbReference type="GO" id="GO:0031418">
    <property type="term" value="F:L-ascorbic acid binding"/>
    <property type="evidence" value="ECO:0007669"/>
    <property type="project" value="UniProtKB-KW"/>
</dbReference>
<sequence>MAGHTRIALQWLQTAKEKANNLDYKKETTISADLNDLIKEIERQDQTDRLQTKTQILYNNMCLKRDIRHDGVCKYIGITELFFYKQPIKVEYINKSPMILIVHDIISQKLIKKLTGFTNQLKRSTVKNPAAVSEEDKNVHSELRISSTHYFKNDTTDPDVIKLNDRLERLTGLRTNPHQADHLQVVNYGIGGEFQPHFDWMNDRKSVMYQLYRVVKIL</sequence>
<evidence type="ECO:0000256" key="2">
    <source>
        <dbReference type="ARBA" id="ARBA00022896"/>
    </source>
</evidence>
<dbReference type="Gene3D" id="2.60.120.620">
    <property type="entry name" value="q2cbj1_9rhob like domain"/>
    <property type="match status" value="1"/>
</dbReference>
<dbReference type="AlphaFoldDB" id="A0A8B6H1M5"/>
<accession>A0A8B6H1M5</accession>
<keyword evidence="5" id="KW-1185">Reference proteome</keyword>
<comment type="caution">
    <text evidence="4">The sequence shown here is derived from an EMBL/GenBank/DDBJ whole genome shotgun (WGS) entry which is preliminary data.</text>
</comment>
<dbReference type="Proteomes" id="UP000596742">
    <property type="component" value="Unassembled WGS sequence"/>
</dbReference>
<dbReference type="PANTHER" id="PTHR10869:SF244">
    <property type="entry name" value="PROLYL 4-HYDROXYLASE SUBUNIT ALPHA-2"/>
    <property type="match status" value="1"/>
</dbReference>
<keyword evidence="3" id="KW-0408">Iron</keyword>
<dbReference type="InterPro" id="IPR045054">
    <property type="entry name" value="P4HA-like"/>
</dbReference>
<dbReference type="GO" id="GO:0046872">
    <property type="term" value="F:metal ion binding"/>
    <property type="evidence" value="ECO:0007669"/>
    <property type="project" value="UniProtKB-KW"/>
</dbReference>
<evidence type="ECO:0000313" key="4">
    <source>
        <dbReference type="EMBL" id="VDI72455.1"/>
    </source>
</evidence>
<evidence type="ECO:0000313" key="5">
    <source>
        <dbReference type="Proteomes" id="UP000596742"/>
    </source>
</evidence>
<keyword evidence="1" id="KW-0479">Metal-binding</keyword>
<dbReference type="GO" id="GO:0004656">
    <property type="term" value="F:procollagen-proline 4-dioxygenase activity"/>
    <property type="evidence" value="ECO:0007669"/>
    <property type="project" value="UniProtKB-EC"/>
</dbReference>
<dbReference type="GO" id="GO:0005783">
    <property type="term" value="C:endoplasmic reticulum"/>
    <property type="evidence" value="ECO:0007669"/>
    <property type="project" value="TreeGrafter"/>
</dbReference>
<name>A0A8B6H1M5_MYTGA</name>
<gene>
    <name evidence="4" type="ORF">MGAL_10B037411</name>
</gene>
<reference evidence="4" key="1">
    <citation type="submission" date="2018-11" db="EMBL/GenBank/DDBJ databases">
        <authorList>
            <person name="Alioto T."/>
            <person name="Alioto T."/>
        </authorList>
    </citation>
    <scope>NUCLEOTIDE SEQUENCE</scope>
</reference>
<proteinExistence type="predicted"/>
<protein>
    <submittedName>
        <fullName evidence="4">Prolyl 4-hydroxylase</fullName>
        <ecNumber evidence="4">1.14.11.2</ecNumber>
    </submittedName>
</protein>